<reference evidence="2 3" key="1">
    <citation type="journal article" date="2005" name="BMC Genomics">
        <title>Bacterial genome adaptation to niches: divergence of the potential virulence genes in three Burkholderia species of different survival strategies.</title>
        <authorList>
            <person name="Kim H.S."/>
            <person name="Schell M.A."/>
            <person name="Yu Y."/>
            <person name="Ulrich R.L."/>
            <person name="Sarria S.H."/>
            <person name="Nierman W.C."/>
            <person name="DeShazer D."/>
        </authorList>
    </citation>
    <scope>NUCLEOTIDE SEQUENCE [LARGE SCALE GENOMIC DNA]</scope>
    <source>
        <strain evidence="3">ATCC 700388 / DSM 13276 / CCUG 48851 / CIP 106301 / E264</strain>
    </source>
</reference>
<dbReference type="HOGENOM" id="CLU_833356_0_0_4"/>
<dbReference type="EMBL" id="CP000085">
    <property type="protein sequence ID" value="ABC35668.1"/>
    <property type="molecule type" value="Genomic_DNA"/>
</dbReference>
<evidence type="ECO:0000256" key="1">
    <source>
        <dbReference type="SAM" id="MobiDB-lite"/>
    </source>
</evidence>
<organism evidence="2 3">
    <name type="scientific">Burkholderia thailandensis (strain ATCC 700388 / DSM 13276 / CCUG 48851 / CIP 106301 / E264)</name>
    <dbReference type="NCBI Taxonomy" id="271848"/>
    <lineage>
        <taxon>Bacteria</taxon>
        <taxon>Pseudomonadati</taxon>
        <taxon>Pseudomonadota</taxon>
        <taxon>Betaproteobacteria</taxon>
        <taxon>Burkholderiales</taxon>
        <taxon>Burkholderiaceae</taxon>
        <taxon>Burkholderia</taxon>
        <taxon>pseudomallei group</taxon>
    </lineage>
</organism>
<name>Q2T6N2_BURTA</name>
<accession>Q2T6N2</accession>
<evidence type="ECO:0000313" key="3">
    <source>
        <dbReference type="Proteomes" id="UP000001930"/>
    </source>
</evidence>
<feature type="region of interest" description="Disordered" evidence="1">
    <location>
        <begin position="123"/>
        <end position="182"/>
    </location>
</feature>
<dbReference type="AlphaFoldDB" id="Q2T6N2"/>
<proteinExistence type="predicted"/>
<protein>
    <submittedName>
        <fullName evidence="2">Uncharacterized protein</fullName>
    </submittedName>
</protein>
<dbReference type="Proteomes" id="UP000001930">
    <property type="component" value="Chromosome II"/>
</dbReference>
<gene>
    <name evidence="2" type="ordered locus">BTH_II0970</name>
</gene>
<dbReference type="KEGG" id="bte:BTH_II0970"/>
<keyword evidence="3" id="KW-1185">Reference proteome</keyword>
<evidence type="ECO:0000313" key="2">
    <source>
        <dbReference type="EMBL" id="ABC35668.1"/>
    </source>
</evidence>
<sequence>MHRPCAQRRRQRAPPPASLPARALRIARTRRAASPLTSRHRPLPATFPHSVMIRICSDIVSAPLATNLPAALGDERRPFAIHADVRQQLHKLLRHATHDAGEPDSRQLSPRWLLQSPQLPLRLATTTPPADADDPPPLADAPDDVPDDAPPARCVASPDPSMARFATQMPNESTKRPPGDNRTAQQIIDDNPLLKHLGNQSGIRDKLNQFVGGDMYNNPDQAYKAAALLTYVKSSKNREGGERPDSVVGDGKIDGFTKDGDARHGTEAGLLQDVVGSGGWQHLRATGHQLDQTSDTHVRLDGTNKDNLQWGFEQAGKYIGAVFKGIGKAVVDIVTKGRFNPVSAVLSVVKNVGTSVAKQAVEDSNLSPDAKQTANKVFGALDFF</sequence>